<dbReference type="Proteomes" id="UP001295423">
    <property type="component" value="Unassembled WGS sequence"/>
</dbReference>
<dbReference type="GO" id="GO:0005634">
    <property type="term" value="C:nucleus"/>
    <property type="evidence" value="ECO:0007669"/>
    <property type="project" value="UniProtKB-SubCell"/>
</dbReference>
<evidence type="ECO:0000313" key="11">
    <source>
        <dbReference type="Proteomes" id="UP001295423"/>
    </source>
</evidence>
<dbReference type="PANTHER" id="PTHR22930">
    <property type="match status" value="1"/>
</dbReference>
<dbReference type="InterPro" id="IPR045249">
    <property type="entry name" value="HARBI1-like"/>
</dbReference>
<dbReference type="Pfam" id="PF13359">
    <property type="entry name" value="DDE_Tnp_4"/>
    <property type="match status" value="1"/>
</dbReference>
<feature type="region of interest" description="Disordered" evidence="8">
    <location>
        <begin position="383"/>
        <end position="413"/>
    </location>
</feature>
<evidence type="ECO:0000256" key="7">
    <source>
        <dbReference type="ARBA" id="ARBA00023242"/>
    </source>
</evidence>
<dbReference type="GO" id="GO:0004518">
    <property type="term" value="F:nuclease activity"/>
    <property type="evidence" value="ECO:0007669"/>
    <property type="project" value="UniProtKB-KW"/>
</dbReference>
<dbReference type="PANTHER" id="PTHR22930:SF85">
    <property type="entry name" value="GH03217P-RELATED"/>
    <property type="match status" value="1"/>
</dbReference>
<keyword evidence="4" id="KW-0540">Nuclease</keyword>
<evidence type="ECO:0000256" key="5">
    <source>
        <dbReference type="ARBA" id="ARBA00022723"/>
    </source>
</evidence>
<organism evidence="10 11">
    <name type="scientific">Cylindrotheca closterium</name>
    <dbReference type="NCBI Taxonomy" id="2856"/>
    <lineage>
        <taxon>Eukaryota</taxon>
        <taxon>Sar</taxon>
        <taxon>Stramenopiles</taxon>
        <taxon>Ochrophyta</taxon>
        <taxon>Bacillariophyta</taxon>
        <taxon>Bacillariophyceae</taxon>
        <taxon>Bacillariophycidae</taxon>
        <taxon>Bacillariales</taxon>
        <taxon>Bacillariaceae</taxon>
        <taxon>Cylindrotheca</taxon>
    </lineage>
</organism>
<feature type="domain" description="DDE Tnp4" evidence="9">
    <location>
        <begin position="207"/>
        <end position="368"/>
    </location>
</feature>
<accession>A0AAD2GBA0</accession>
<name>A0AAD2GBA0_9STRA</name>
<evidence type="ECO:0000256" key="4">
    <source>
        <dbReference type="ARBA" id="ARBA00022722"/>
    </source>
</evidence>
<gene>
    <name evidence="10" type="ORF">CYCCA115_LOCUS23397</name>
</gene>
<evidence type="ECO:0000256" key="6">
    <source>
        <dbReference type="ARBA" id="ARBA00022801"/>
    </source>
</evidence>
<comment type="subcellular location">
    <subcellularLocation>
        <location evidence="2">Nucleus</location>
    </subcellularLocation>
</comment>
<proteinExistence type="inferred from homology"/>
<evidence type="ECO:0000256" key="1">
    <source>
        <dbReference type="ARBA" id="ARBA00001968"/>
    </source>
</evidence>
<protein>
    <recommendedName>
        <fullName evidence="9">DDE Tnp4 domain-containing protein</fullName>
    </recommendedName>
</protein>
<comment type="caution">
    <text evidence="10">The sequence shown here is derived from an EMBL/GenBank/DDBJ whole genome shotgun (WGS) entry which is preliminary data.</text>
</comment>
<evidence type="ECO:0000256" key="8">
    <source>
        <dbReference type="SAM" id="MobiDB-lite"/>
    </source>
</evidence>
<comment type="similarity">
    <text evidence="3">Belongs to the HARBI1 family.</text>
</comment>
<dbReference type="AlphaFoldDB" id="A0AAD2GBA0"/>
<evidence type="ECO:0000256" key="3">
    <source>
        <dbReference type="ARBA" id="ARBA00006958"/>
    </source>
</evidence>
<dbReference type="EMBL" id="CAKOGP040002403">
    <property type="protein sequence ID" value="CAJ1968777.1"/>
    <property type="molecule type" value="Genomic_DNA"/>
</dbReference>
<sequence>MPRRSRKAIHIKALWEALEERVTQRELRTITGRTNAAADRLDLLLLGRIRSLESKRYLYRSKYRKSSTFIFERDMNAIYNGDVQPWLNSEEFLQKYRMSRENFHKLADKIRDCDIFKTRDDKPLQYPVEYQLMVFLFFVGQLGATDPQTRNMFNISRGTANLFRKRIIQAILSLKDDYVYWPDAEEREEIAQRIMEKYLFPNCVGFIDGTLFPLFFRPQSKDAPDYFGRKCRYSFSVPIVCDDTKRIRYYLAGWPGSTHDNRIWKNSDLYRNARERFSELQYMLGDSAYECSQHMVAAFRNFDGHPLENDENIFNTALASPRVLSEHTIGILKGRFPWLQSIKNKITDDVNSRRRVISMIGVCIILHNFLIEETTPDDFMFEDDDKSTLTSQEPLAPDDELNQPVPDWATGDTRRTPLKNYILELRGN</sequence>
<keyword evidence="6" id="KW-0378">Hydrolase</keyword>
<dbReference type="GO" id="GO:0016787">
    <property type="term" value="F:hydrolase activity"/>
    <property type="evidence" value="ECO:0007669"/>
    <property type="project" value="UniProtKB-KW"/>
</dbReference>
<comment type="cofactor">
    <cofactor evidence="1">
        <name>a divalent metal cation</name>
        <dbReference type="ChEBI" id="CHEBI:60240"/>
    </cofactor>
</comment>
<dbReference type="GO" id="GO:0046872">
    <property type="term" value="F:metal ion binding"/>
    <property type="evidence" value="ECO:0007669"/>
    <property type="project" value="UniProtKB-KW"/>
</dbReference>
<evidence type="ECO:0000256" key="2">
    <source>
        <dbReference type="ARBA" id="ARBA00004123"/>
    </source>
</evidence>
<keyword evidence="5" id="KW-0479">Metal-binding</keyword>
<keyword evidence="7" id="KW-0539">Nucleus</keyword>
<dbReference type="InterPro" id="IPR027806">
    <property type="entry name" value="HARBI1_dom"/>
</dbReference>
<keyword evidence="11" id="KW-1185">Reference proteome</keyword>
<evidence type="ECO:0000313" key="10">
    <source>
        <dbReference type="EMBL" id="CAJ1968777.1"/>
    </source>
</evidence>
<evidence type="ECO:0000259" key="9">
    <source>
        <dbReference type="Pfam" id="PF13359"/>
    </source>
</evidence>
<reference evidence="10" key="1">
    <citation type="submission" date="2023-08" db="EMBL/GenBank/DDBJ databases">
        <authorList>
            <person name="Audoor S."/>
            <person name="Bilcke G."/>
        </authorList>
    </citation>
    <scope>NUCLEOTIDE SEQUENCE</scope>
</reference>